<dbReference type="GO" id="GO:0000287">
    <property type="term" value="F:magnesium ion binding"/>
    <property type="evidence" value="ECO:0007669"/>
    <property type="project" value="UniProtKB-UniRule"/>
</dbReference>
<dbReference type="EMBL" id="CP007452">
    <property type="protein sequence ID" value="AHM55544.1"/>
    <property type="molecule type" value="Genomic_DNA"/>
</dbReference>
<dbReference type="PANTHER" id="PTHR43584:SF3">
    <property type="entry name" value="BIFUNCTIONAL PROTEIN GLMU"/>
    <property type="match status" value="1"/>
</dbReference>
<dbReference type="HOGENOM" id="CLU_029499_15_2_9"/>
<gene>
    <name evidence="18 20" type="primary">glmU</name>
    <name evidence="20" type="ORF">EAL2_c02110</name>
</gene>
<evidence type="ECO:0000256" key="10">
    <source>
        <dbReference type="ARBA" id="ARBA00022960"/>
    </source>
</evidence>
<dbReference type="UniPathway" id="UPA00973"/>
<dbReference type="CDD" id="cd02540">
    <property type="entry name" value="GT2_GlmU_N_bac"/>
    <property type="match status" value="1"/>
</dbReference>
<dbReference type="GO" id="GO:0005737">
    <property type="term" value="C:cytoplasm"/>
    <property type="evidence" value="ECO:0007669"/>
    <property type="project" value="UniProtKB-SubCell"/>
</dbReference>
<dbReference type="UniPathway" id="UPA00113">
    <property type="reaction ID" value="UER00532"/>
</dbReference>
<keyword evidence="12 18" id="KW-0511">Multifunctional enzyme</keyword>
<evidence type="ECO:0000313" key="21">
    <source>
        <dbReference type="Proteomes" id="UP000019591"/>
    </source>
</evidence>
<dbReference type="STRING" id="1286171.EAL2_c02110"/>
<comment type="subcellular location">
    <subcellularLocation>
        <location evidence="1 18">Cytoplasm</location>
    </subcellularLocation>
</comment>
<evidence type="ECO:0000256" key="4">
    <source>
        <dbReference type="ARBA" id="ARBA00022490"/>
    </source>
</evidence>
<feature type="binding site" evidence="18">
    <location>
        <position position="72"/>
    </location>
    <ligand>
        <name>UDP-N-acetyl-alpha-D-glucosamine</name>
        <dbReference type="ChEBI" id="CHEBI:57705"/>
    </ligand>
</feature>
<evidence type="ECO:0000256" key="13">
    <source>
        <dbReference type="ARBA" id="ARBA00023315"/>
    </source>
</evidence>
<evidence type="ECO:0000256" key="5">
    <source>
        <dbReference type="ARBA" id="ARBA00022679"/>
    </source>
</evidence>
<dbReference type="SUPFAM" id="SSF51161">
    <property type="entry name" value="Trimeric LpxA-like enzymes"/>
    <property type="match status" value="1"/>
</dbReference>
<evidence type="ECO:0000313" key="20">
    <source>
        <dbReference type="EMBL" id="AHM55544.1"/>
    </source>
</evidence>
<dbReference type="Pfam" id="PF12804">
    <property type="entry name" value="NTP_transf_3"/>
    <property type="match status" value="1"/>
</dbReference>
<dbReference type="GO" id="GO:0003977">
    <property type="term" value="F:UDP-N-acetylglucosamine diphosphorylase activity"/>
    <property type="evidence" value="ECO:0007669"/>
    <property type="project" value="UniProtKB-UniRule"/>
</dbReference>
<evidence type="ECO:0000256" key="12">
    <source>
        <dbReference type="ARBA" id="ARBA00023268"/>
    </source>
</evidence>
<feature type="binding site" evidence="18">
    <location>
        <position position="226"/>
    </location>
    <ligand>
        <name>UDP-N-acetyl-alpha-D-glucosamine</name>
        <dbReference type="ChEBI" id="CHEBI:57705"/>
    </ligand>
</feature>
<feature type="binding site" evidence="18">
    <location>
        <position position="138"/>
    </location>
    <ligand>
        <name>UDP-N-acetyl-alpha-D-glucosamine</name>
        <dbReference type="ChEBI" id="CHEBI:57705"/>
    </ligand>
</feature>
<feature type="binding site" evidence="18">
    <location>
        <position position="364"/>
    </location>
    <ligand>
        <name>UDP-N-acetyl-alpha-D-glucosamine</name>
        <dbReference type="ChEBI" id="CHEBI:57705"/>
    </ligand>
</feature>
<dbReference type="GO" id="GO:0016020">
    <property type="term" value="C:membrane"/>
    <property type="evidence" value="ECO:0007669"/>
    <property type="project" value="GOC"/>
</dbReference>
<feature type="region of interest" description="Pyrophosphorylase" evidence="18">
    <location>
        <begin position="1"/>
        <end position="228"/>
    </location>
</feature>
<dbReference type="NCBIfam" id="NF010934">
    <property type="entry name" value="PRK14354.1"/>
    <property type="match status" value="1"/>
</dbReference>
<feature type="binding site" evidence="18">
    <location>
        <position position="153"/>
    </location>
    <ligand>
        <name>UDP-N-acetyl-alpha-D-glucosamine</name>
        <dbReference type="ChEBI" id="CHEBI:57705"/>
    </ligand>
</feature>
<dbReference type="PATRIC" id="fig|1286171.3.peg.177"/>
<evidence type="ECO:0000259" key="19">
    <source>
        <dbReference type="Pfam" id="PF12804"/>
    </source>
</evidence>
<dbReference type="InterPro" id="IPR025877">
    <property type="entry name" value="MobA-like_NTP_Trfase"/>
</dbReference>
<feature type="binding site" evidence="18">
    <location>
        <position position="226"/>
    </location>
    <ligand>
        <name>Mg(2+)</name>
        <dbReference type="ChEBI" id="CHEBI:18420"/>
    </ligand>
</feature>
<dbReference type="GO" id="GO:0008360">
    <property type="term" value="P:regulation of cell shape"/>
    <property type="evidence" value="ECO:0007669"/>
    <property type="project" value="UniProtKB-KW"/>
</dbReference>
<dbReference type="HAMAP" id="MF_01631">
    <property type="entry name" value="GlmU"/>
    <property type="match status" value="1"/>
</dbReference>
<feature type="binding site" evidence="18">
    <location>
        <position position="168"/>
    </location>
    <ligand>
        <name>UDP-N-acetyl-alpha-D-glucosamine</name>
        <dbReference type="ChEBI" id="CHEBI:57705"/>
    </ligand>
</feature>
<feature type="binding site" evidence="18">
    <location>
        <position position="438"/>
    </location>
    <ligand>
        <name>acetyl-CoA</name>
        <dbReference type="ChEBI" id="CHEBI:57288"/>
    </ligand>
</feature>
<comment type="function">
    <text evidence="17 18">Catalyzes the last two sequential reactions in the de novo biosynthetic pathway for UDP-N-acetylglucosamine (UDP-GlcNAc). The C-terminal domain catalyzes the transfer of acetyl group from acetyl coenzyme A to glucosamine-1-phosphate (GlcN-1-P) to produce N-acetylglucosamine-1-phosphate (GlcNAc-1-P), which is converted into UDP-GlcNAc by the transfer of uridine 5-monophosphate (from uridine 5-triphosphate), a reaction catalyzed by the N-terminal domain.</text>
</comment>
<dbReference type="PROSITE" id="PS00101">
    <property type="entry name" value="HEXAPEP_TRANSFERASES"/>
    <property type="match status" value="1"/>
</dbReference>
<dbReference type="SUPFAM" id="SSF53448">
    <property type="entry name" value="Nucleotide-diphospho-sugar transferases"/>
    <property type="match status" value="1"/>
</dbReference>
<evidence type="ECO:0000256" key="18">
    <source>
        <dbReference type="HAMAP-Rule" id="MF_01631"/>
    </source>
</evidence>
<keyword evidence="21" id="KW-1185">Reference proteome</keyword>
<feature type="binding site" evidence="18">
    <location>
        <begin position="8"/>
        <end position="11"/>
    </location>
    <ligand>
        <name>UDP-N-acetyl-alpha-D-glucosamine</name>
        <dbReference type="ChEBI" id="CHEBI:57705"/>
    </ligand>
</feature>
<dbReference type="EC" id="2.7.7.23" evidence="18"/>
<dbReference type="Pfam" id="PF00132">
    <property type="entry name" value="Hexapep"/>
    <property type="match status" value="2"/>
</dbReference>
<comment type="similarity">
    <text evidence="2 18">In the C-terminal section; belongs to the transferase hexapeptide repeat family.</text>
</comment>
<feature type="active site" description="Proton acceptor" evidence="18">
    <location>
        <position position="361"/>
    </location>
</feature>
<feature type="region of interest" description="Linker" evidence="18">
    <location>
        <begin position="229"/>
        <end position="249"/>
    </location>
</feature>
<comment type="caution">
    <text evidence="18">Lacks conserved residue(s) required for the propagation of feature annotation.</text>
</comment>
<comment type="catalytic activity">
    <reaction evidence="15 18">
        <text>alpha-D-glucosamine 1-phosphate + acetyl-CoA = N-acetyl-alpha-D-glucosamine 1-phosphate + CoA + H(+)</text>
        <dbReference type="Rhea" id="RHEA:13725"/>
        <dbReference type="ChEBI" id="CHEBI:15378"/>
        <dbReference type="ChEBI" id="CHEBI:57287"/>
        <dbReference type="ChEBI" id="CHEBI:57288"/>
        <dbReference type="ChEBI" id="CHEBI:57776"/>
        <dbReference type="ChEBI" id="CHEBI:58516"/>
        <dbReference type="EC" id="2.3.1.157"/>
    </reaction>
</comment>
<evidence type="ECO:0000256" key="3">
    <source>
        <dbReference type="ARBA" id="ARBA00007947"/>
    </source>
</evidence>
<dbReference type="GO" id="GO:0019134">
    <property type="term" value="F:glucosamine-1-phosphate N-acetyltransferase activity"/>
    <property type="evidence" value="ECO:0007669"/>
    <property type="project" value="UniProtKB-UniRule"/>
</dbReference>
<feature type="region of interest" description="N-acetyltransferase" evidence="18">
    <location>
        <begin position="250"/>
        <end position="457"/>
    </location>
</feature>
<keyword evidence="9 18" id="KW-0460">Magnesium</keyword>
<dbReference type="Gene3D" id="3.90.550.10">
    <property type="entry name" value="Spore Coat Polysaccharide Biosynthesis Protein SpsA, Chain A"/>
    <property type="match status" value="1"/>
</dbReference>
<organism evidence="20 21">
    <name type="scientific">Peptoclostridium acidaminophilum DSM 3953</name>
    <dbReference type="NCBI Taxonomy" id="1286171"/>
    <lineage>
        <taxon>Bacteria</taxon>
        <taxon>Bacillati</taxon>
        <taxon>Bacillota</taxon>
        <taxon>Clostridia</taxon>
        <taxon>Peptostreptococcales</taxon>
        <taxon>Peptoclostridiaceae</taxon>
        <taxon>Peptoclostridium</taxon>
    </lineage>
</organism>
<evidence type="ECO:0000256" key="11">
    <source>
        <dbReference type="ARBA" id="ARBA00022984"/>
    </source>
</evidence>
<keyword evidence="14 18" id="KW-0961">Cell wall biogenesis/degradation</keyword>
<name>W8T1D5_PEPAC</name>
<evidence type="ECO:0000256" key="17">
    <source>
        <dbReference type="ARBA" id="ARBA00049628"/>
    </source>
</evidence>
<keyword evidence="11 18" id="KW-0573">Peptidoglycan synthesis</keyword>
<keyword evidence="4 18" id="KW-0963">Cytoplasm</keyword>
<dbReference type="AlphaFoldDB" id="W8T1D5"/>
<dbReference type="Gene3D" id="2.160.10.10">
    <property type="entry name" value="Hexapeptide repeat proteins"/>
    <property type="match status" value="1"/>
</dbReference>
<dbReference type="RefSeq" id="WP_025434588.1">
    <property type="nucleotide sequence ID" value="NZ_CP007452.1"/>
</dbReference>
<keyword evidence="8 18" id="KW-0677">Repeat</keyword>
<reference evidence="20 21" key="1">
    <citation type="journal article" date="2014" name="Genome Announc.">
        <title>Complete Genome Sequence of Amino Acid-Utilizing Eubacterium acidaminophilum al-2 (DSM 3953).</title>
        <authorList>
            <person name="Poehlein A."/>
            <person name="Andreesen J.R."/>
            <person name="Daniel R."/>
        </authorList>
    </citation>
    <scope>NUCLEOTIDE SEQUENCE [LARGE SCALE GENOMIC DNA]</scope>
    <source>
        <strain evidence="20 21">DSM 3953</strain>
    </source>
</reference>
<dbReference type="CDD" id="cd03353">
    <property type="entry name" value="LbH_GlmU_C"/>
    <property type="match status" value="1"/>
</dbReference>
<evidence type="ECO:0000256" key="6">
    <source>
        <dbReference type="ARBA" id="ARBA00022695"/>
    </source>
</evidence>
<dbReference type="InterPro" id="IPR011004">
    <property type="entry name" value="Trimer_LpxA-like_sf"/>
</dbReference>
<feature type="domain" description="MobA-like NTP transferase" evidence="19">
    <location>
        <begin position="5"/>
        <end position="138"/>
    </location>
</feature>
<dbReference type="GO" id="GO:0009245">
    <property type="term" value="P:lipid A biosynthetic process"/>
    <property type="evidence" value="ECO:0007669"/>
    <property type="project" value="UniProtKB-UniRule"/>
</dbReference>
<keyword evidence="7 18" id="KW-0479">Metal-binding</keyword>
<keyword evidence="5 18" id="KW-0808">Transferase</keyword>
<dbReference type="InterPro" id="IPR001451">
    <property type="entry name" value="Hexapep"/>
</dbReference>
<feature type="binding site" evidence="18">
    <location>
        <begin position="384"/>
        <end position="385"/>
    </location>
    <ligand>
        <name>acetyl-CoA</name>
        <dbReference type="ChEBI" id="CHEBI:57288"/>
    </ligand>
</feature>
<dbReference type="InterPro" id="IPR038009">
    <property type="entry name" value="GlmU_C_LbH"/>
</dbReference>
<dbReference type="GO" id="GO:0000902">
    <property type="term" value="P:cell morphogenesis"/>
    <property type="evidence" value="ECO:0007669"/>
    <property type="project" value="UniProtKB-UniRule"/>
</dbReference>
<dbReference type="GO" id="GO:0006048">
    <property type="term" value="P:UDP-N-acetylglucosamine biosynthetic process"/>
    <property type="evidence" value="ECO:0007669"/>
    <property type="project" value="UniProtKB-UniPathway"/>
</dbReference>
<comment type="pathway">
    <text evidence="18">Nucleotide-sugar biosynthesis; UDP-N-acetyl-alpha-D-glucosamine biosynthesis; N-acetyl-alpha-D-glucosamine 1-phosphate from alpha-D-glucosamine 6-phosphate (route II): step 2/2.</text>
</comment>
<feature type="binding site" evidence="18">
    <location>
        <position position="101"/>
    </location>
    <ligand>
        <name>Mg(2+)</name>
        <dbReference type="ChEBI" id="CHEBI:18420"/>
    </ligand>
</feature>
<proteinExistence type="inferred from homology"/>
<evidence type="ECO:0000256" key="9">
    <source>
        <dbReference type="ARBA" id="ARBA00022842"/>
    </source>
</evidence>
<evidence type="ECO:0000256" key="15">
    <source>
        <dbReference type="ARBA" id="ARBA00048247"/>
    </source>
</evidence>
<dbReference type="InterPro" id="IPR018357">
    <property type="entry name" value="Hexapep_transf_CS"/>
</dbReference>
<feature type="binding site" evidence="18">
    <location>
        <position position="349"/>
    </location>
    <ligand>
        <name>UDP-N-acetyl-alpha-D-glucosamine</name>
        <dbReference type="ChEBI" id="CHEBI:57705"/>
    </ligand>
</feature>
<evidence type="ECO:0000256" key="8">
    <source>
        <dbReference type="ARBA" id="ARBA00022737"/>
    </source>
</evidence>
<feature type="binding site" evidence="18">
    <location>
        <position position="331"/>
    </location>
    <ligand>
        <name>UDP-N-acetyl-alpha-D-glucosamine</name>
        <dbReference type="ChEBI" id="CHEBI:57705"/>
    </ligand>
</feature>
<dbReference type="NCBIfam" id="TIGR01173">
    <property type="entry name" value="glmU"/>
    <property type="match status" value="1"/>
</dbReference>
<evidence type="ECO:0000256" key="14">
    <source>
        <dbReference type="ARBA" id="ARBA00023316"/>
    </source>
</evidence>
<dbReference type="eggNOG" id="COG1207">
    <property type="taxonomic scope" value="Bacteria"/>
</dbReference>
<comment type="pathway">
    <text evidence="18">Nucleotide-sugar biosynthesis; UDP-N-acetyl-alpha-D-glucosamine biosynthesis; UDP-N-acetyl-alpha-D-glucosamine from N-acetyl-alpha-D-glucosamine 1-phosphate: step 1/1.</text>
</comment>
<evidence type="ECO:0000256" key="1">
    <source>
        <dbReference type="ARBA" id="ARBA00004496"/>
    </source>
</evidence>
<feature type="binding site" evidence="18">
    <location>
        <position position="421"/>
    </location>
    <ligand>
        <name>acetyl-CoA</name>
        <dbReference type="ChEBI" id="CHEBI:57288"/>
    </ligand>
</feature>
<dbReference type="EC" id="2.3.1.157" evidence="18"/>
<dbReference type="InterPro" id="IPR050065">
    <property type="entry name" value="GlmU-like"/>
</dbReference>
<dbReference type="InterPro" id="IPR029044">
    <property type="entry name" value="Nucleotide-diphossugar_trans"/>
</dbReference>
<keyword evidence="10 18" id="KW-0133">Cell shape</keyword>
<evidence type="ECO:0000256" key="16">
    <source>
        <dbReference type="ARBA" id="ARBA00048493"/>
    </source>
</evidence>
<protein>
    <recommendedName>
        <fullName evidence="18">Bifunctional protein GlmU</fullName>
    </recommendedName>
    <domain>
        <recommendedName>
            <fullName evidence="18">UDP-N-acetylglucosamine pyrophosphorylase</fullName>
            <ecNumber evidence="18">2.7.7.23</ecNumber>
        </recommendedName>
        <alternativeName>
            <fullName evidence="18">N-acetylglucosamine-1-phosphate uridyltransferase</fullName>
        </alternativeName>
    </domain>
    <domain>
        <recommendedName>
            <fullName evidence="18">Glucosamine-1-phosphate N-acetyltransferase</fullName>
            <ecNumber evidence="18">2.3.1.157</ecNumber>
        </recommendedName>
    </domain>
</protein>
<feature type="binding site" evidence="18">
    <location>
        <position position="22"/>
    </location>
    <ligand>
        <name>UDP-N-acetyl-alpha-D-glucosamine</name>
        <dbReference type="ChEBI" id="CHEBI:57705"/>
    </ligand>
</feature>
<comment type="cofactor">
    <cofactor evidence="18">
        <name>Mg(2+)</name>
        <dbReference type="ChEBI" id="CHEBI:18420"/>
    </cofactor>
    <text evidence="18">Binds 1 Mg(2+) ion per subunit.</text>
</comment>
<evidence type="ECO:0000256" key="2">
    <source>
        <dbReference type="ARBA" id="ARBA00007707"/>
    </source>
</evidence>
<accession>W8T1D5</accession>
<keyword evidence="6 18" id="KW-0548">Nucleotidyltransferase</keyword>
<dbReference type="KEGG" id="eac:EAL2_c02110"/>
<evidence type="ECO:0000256" key="7">
    <source>
        <dbReference type="ARBA" id="ARBA00022723"/>
    </source>
</evidence>
<feature type="binding site" evidence="18">
    <location>
        <position position="375"/>
    </location>
    <ligand>
        <name>UDP-N-acetyl-alpha-D-glucosamine</name>
        <dbReference type="ChEBI" id="CHEBI:57705"/>
    </ligand>
</feature>
<dbReference type="Proteomes" id="UP000019591">
    <property type="component" value="Chromosome"/>
</dbReference>
<feature type="binding site" evidence="18">
    <location>
        <begin position="77"/>
        <end position="78"/>
    </location>
    <ligand>
        <name>UDP-N-acetyl-alpha-D-glucosamine</name>
        <dbReference type="ChEBI" id="CHEBI:57705"/>
    </ligand>
</feature>
<comment type="similarity">
    <text evidence="3 18">In the N-terminal section; belongs to the N-acetylglucosamine-1-phosphate uridyltransferase family.</text>
</comment>
<dbReference type="PANTHER" id="PTHR43584">
    <property type="entry name" value="NUCLEOTIDYL TRANSFERASE"/>
    <property type="match status" value="1"/>
</dbReference>
<dbReference type="OrthoDB" id="9775031at2"/>
<comment type="pathway">
    <text evidence="18">Bacterial outer membrane biogenesis; LPS lipid A biosynthesis.</text>
</comment>
<dbReference type="GO" id="GO:0009252">
    <property type="term" value="P:peptidoglycan biosynthetic process"/>
    <property type="evidence" value="ECO:0007669"/>
    <property type="project" value="UniProtKB-UniRule"/>
</dbReference>
<comment type="catalytic activity">
    <reaction evidence="16 18">
        <text>N-acetyl-alpha-D-glucosamine 1-phosphate + UTP + H(+) = UDP-N-acetyl-alpha-D-glucosamine + diphosphate</text>
        <dbReference type="Rhea" id="RHEA:13509"/>
        <dbReference type="ChEBI" id="CHEBI:15378"/>
        <dbReference type="ChEBI" id="CHEBI:33019"/>
        <dbReference type="ChEBI" id="CHEBI:46398"/>
        <dbReference type="ChEBI" id="CHEBI:57705"/>
        <dbReference type="ChEBI" id="CHEBI:57776"/>
        <dbReference type="EC" id="2.7.7.23"/>
    </reaction>
</comment>
<dbReference type="InterPro" id="IPR005882">
    <property type="entry name" value="Bifunctional_GlmU"/>
</dbReference>
<comment type="subunit">
    <text evidence="18">Homotrimer.</text>
</comment>
<sequence length="457" mass="48798">MGIKAIILAAGKGTRMKSKLPKVLHKVCGKEMVNHVIDASLEAGAKSNIVVIGHGGEAVGNCLPEGVETVVQEEQLGTGHAVMMANNYIDDSDTIVILCGDTPLIEGETIKALIEFHRKYGFAVSVLSALMENPKGYGRIIRGESKELVGIVEEKDASEEQRLVCEINSGMYCFEGKALREALLEIRSDNSQGEYYLTDAVEIIRGKGMTAGAFAGATSEQIMGVNNRLQLSEAECLMKKRINEFHMLNGVTLIDPLATYIESGALIGSDTIIYPGSLIKGNSVIGEGCIVGPGCTIDSSRLDDGCEIQNSVIVKSAVGSGSKVGPFAYLRPNSNIGRNVKIGDFVEVKNSNIGDNSKASHLSYIGDADVGEDVNIGCGTVFVNYDGKKKSRAKVGDRSFIGCNTNLIAPVELGENSYIAAGSTITDNVPGDSFAIARQRQTTKEGYLKGDKWEKKD</sequence>
<keyword evidence="13 18" id="KW-0012">Acyltransferase</keyword>
<dbReference type="GO" id="GO:0071555">
    <property type="term" value="P:cell wall organization"/>
    <property type="evidence" value="ECO:0007669"/>
    <property type="project" value="UniProtKB-KW"/>
</dbReference>